<dbReference type="PANTHER" id="PTHR43397">
    <property type="entry name" value="ERGOTHIONEINE BIOSYNTHESIS PROTEIN 1"/>
    <property type="match status" value="1"/>
</dbReference>
<evidence type="ECO:0000256" key="1">
    <source>
        <dbReference type="ARBA" id="ARBA00022603"/>
    </source>
</evidence>
<dbReference type="Proteomes" id="UP001139516">
    <property type="component" value="Unassembled WGS sequence"/>
</dbReference>
<dbReference type="InterPro" id="IPR017804">
    <property type="entry name" value="MeTrfase_EgtD-like"/>
</dbReference>
<dbReference type="InterPro" id="IPR051128">
    <property type="entry name" value="EgtD_Methyltrsf_superfamily"/>
</dbReference>
<dbReference type="PIRSF" id="PIRSF018005">
    <property type="entry name" value="UCP018005"/>
    <property type="match status" value="1"/>
</dbReference>
<gene>
    <name evidence="4" type="ORF">M0638_18205</name>
</gene>
<keyword evidence="2" id="KW-0808">Transferase</keyword>
<protein>
    <submittedName>
        <fullName evidence="4">L-histidine N(Alpha)-methyltransferase</fullName>
    </submittedName>
</protein>
<reference evidence="4" key="1">
    <citation type="submission" date="2022-04" db="EMBL/GenBank/DDBJ databases">
        <title>Roseomonas acroporae sp. nov., isolated from coral Acropora digitifera.</title>
        <authorList>
            <person name="Sun H."/>
        </authorList>
    </citation>
    <scope>NUCLEOTIDE SEQUENCE</scope>
    <source>
        <strain evidence="4">NAR14</strain>
    </source>
</reference>
<dbReference type="SUPFAM" id="SSF53335">
    <property type="entry name" value="S-adenosyl-L-methionine-dependent methyltransferases"/>
    <property type="match status" value="1"/>
</dbReference>
<dbReference type="GO" id="GO:0008168">
    <property type="term" value="F:methyltransferase activity"/>
    <property type="evidence" value="ECO:0007669"/>
    <property type="project" value="UniProtKB-KW"/>
</dbReference>
<evidence type="ECO:0000259" key="3">
    <source>
        <dbReference type="Pfam" id="PF10017"/>
    </source>
</evidence>
<dbReference type="InterPro" id="IPR029063">
    <property type="entry name" value="SAM-dependent_MTases_sf"/>
</dbReference>
<evidence type="ECO:0000313" key="5">
    <source>
        <dbReference type="Proteomes" id="UP001139516"/>
    </source>
</evidence>
<dbReference type="EMBL" id="JALPRX010000080">
    <property type="protein sequence ID" value="MCK8786314.1"/>
    <property type="molecule type" value="Genomic_DNA"/>
</dbReference>
<organism evidence="4 5">
    <name type="scientific">Roseomonas acroporae</name>
    <dbReference type="NCBI Taxonomy" id="2937791"/>
    <lineage>
        <taxon>Bacteria</taxon>
        <taxon>Pseudomonadati</taxon>
        <taxon>Pseudomonadota</taxon>
        <taxon>Alphaproteobacteria</taxon>
        <taxon>Acetobacterales</taxon>
        <taxon>Roseomonadaceae</taxon>
        <taxon>Roseomonas</taxon>
    </lineage>
</organism>
<dbReference type="GO" id="GO:0032259">
    <property type="term" value="P:methylation"/>
    <property type="evidence" value="ECO:0007669"/>
    <property type="project" value="UniProtKB-KW"/>
</dbReference>
<keyword evidence="1" id="KW-0489">Methyltransferase</keyword>
<evidence type="ECO:0000256" key="2">
    <source>
        <dbReference type="ARBA" id="ARBA00022679"/>
    </source>
</evidence>
<dbReference type="RefSeq" id="WP_248668431.1">
    <property type="nucleotide sequence ID" value="NZ_JALPRX010000080.1"/>
</dbReference>
<dbReference type="Pfam" id="PF10017">
    <property type="entry name" value="Methyltransf_33"/>
    <property type="match status" value="1"/>
</dbReference>
<evidence type="ECO:0000313" key="4">
    <source>
        <dbReference type="EMBL" id="MCK8786314.1"/>
    </source>
</evidence>
<sequence>MSLALDLAADRAGAPGGGQRAAFLADVLAGLSAARKTLPCKWLYDPEGAALFEAITRLPEYYPTRTETAILRERADAIAALAGPGAVVVEFGSGSAEKVGLLLRALDRPAAYVPVDIAPEWLDDAAARLAGAHAGLPVMPVVADFTRPFALPTRVPAGRRLGFFPGSTIGNFTPEEAVGFLGLARRVLAAGGGAGSGAGSGSGSGSGAKARLVLGADLVKAASVLEAAYDDAAGVTARFNLNLLSRINRELGGDLDPGGFRHRALWNTAAERVEMHLVSRRAQRATIAGHLFTFAEGETIHTESSHKYRPDRLARLAARAGWRIEAFWTDPDRLFSVSVLACDGDRAGPGEAR</sequence>
<dbReference type="PANTHER" id="PTHR43397:SF1">
    <property type="entry name" value="ERGOTHIONEINE BIOSYNTHESIS PROTEIN 1"/>
    <property type="match status" value="1"/>
</dbReference>
<name>A0A9X2BXU7_9PROT</name>
<feature type="domain" description="Histidine-specific methyltransferase SAM-dependent" evidence="3">
    <location>
        <begin position="25"/>
        <end position="340"/>
    </location>
</feature>
<dbReference type="Gene3D" id="3.40.50.150">
    <property type="entry name" value="Vaccinia Virus protein VP39"/>
    <property type="match status" value="1"/>
</dbReference>
<comment type="caution">
    <text evidence="4">The sequence shown here is derived from an EMBL/GenBank/DDBJ whole genome shotgun (WGS) entry which is preliminary data.</text>
</comment>
<proteinExistence type="predicted"/>
<keyword evidence="5" id="KW-1185">Reference proteome</keyword>
<dbReference type="AlphaFoldDB" id="A0A9X2BXU7"/>
<dbReference type="InterPro" id="IPR019257">
    <property type="entry name" value="MeTrfase_dom"/>
</dbReference>
<accession>A0A9X2BXU7</accession>